<evidence type="ECO:0000256" key="5">
    <source>
        <dbReference type="PROSITE-ProRule" id="PRU00103"/>
    </source>
</evidence>
<feature type="compositionally biased region" description="Polar residues" evidence="6">
    <location>
        <begin position="1046"/>
        <end position="1067"/>
    </location>
</feature>
<dbReference type="InterPro" id="IPR048491">
    <property type="entry name" value="XMAP215_CLASP_TOG"/>
</dbReference>
<gene>
    <name evidence="8" type="ORF">PF009_g1569</name>
</gene>
<feature type="compositionally biased region" description="Basic and acidic residues" evidence="6">
    <location>
        <begin position="727"/>
        <end position="737"/>
    </location>
</feature>
<feature type="compositionally biased region" description="Acidic residues" evidence="6">
    <location>
        <begin position="405"/>
        <end position="416"/>
    </location>
</feature>
<dbReference type="GO" id="GO:0000226">
    <property type="term" value="P:microtubule cytoskeleton organization"/>
    <property type="evidence" value="ECO:0007669"/>
    <property type="project" value="TreeGrafter"/>
</dbReference>
<feature type="region of interest" description="Disordered" evidence="6">
    <location>
        <begin position="401"/>
        <end position="422"/>
    </location>
</feature>
<dbReference type="InterPro" id="IPR011989">
    <property type="entry name" value="ARM-like"/>
</dbReference>
<dbReference type="Pfam" id="PF12348">
    <property type="entry name" value="CLASP_N"/>
    <property type="match status" value="1"/>
</dbReference>
<dbReference type="EMBL" id="QXGF01000037">
    <property type="protein sequence ID" value="KAE8948859.1"/>
    <property type="molecule type" value="Genomic_DNA"/>
</dbReference>
<evidence type="ECO:0000259" key="7">
    <source>
        <dbReference type="SMART" id="SM01349"/>
    </source>
</evidence>
<dbReference type="PANTHER" id="PTHR21567:SF87">
    <property type="entry name" value="CRESCERIN-LIKE PROTEIN CHE-12"/>
    <property type="match status" value="1"/>
</dbReference>
<evidence type="ECO:0000256" key="4">
    <source>
        <dbReference type="ARBA" id="ARBA00023212"/>
    </source>
</evidence>
<evidence type="ECO:0000256" key="6">
    <source>
        <dbReference type="SAM" id="MobiDB-lite"/>
    </source>
</evidence>
<dbReference type="SMART" id="SM01349">
    <property type="entry name" value="TOG"/>
    <property type="match status" value="2"/>
</dbReference>
<name>A0A6A3FTK0_9STRA</name>
<keyword evidence="3" id="KW-0677">Repeat</keyword>
<dbReference type="PROSITE" id="PS50077">
    <property type="entry name" value="HEAT_REPEAT"/>
    <property type="match status" value="1"/>
</dbReference>
<feature type="domain" description="TOG" evidence="7">
    <location>
        <begin position="1062"/>
        <end position="1283"/>
    </location>
</feature>
<sequence>METSVDTLVYQLEDDDTNVRWNTLQKLRRIAAVETSHFPVRNTRRFLQCVRRRIVGEEAPHVAIEALRLLADVMVSLGDNVDQILSSILPHLIPNLPRKRKSQDPDGDSDDETDTLQEEMFQVFRKYTNVTNDLQAVADLLVNIGLGIGHGSVRENSLLMLMRLLDERFQKRSVARDESARSAIGRGDKALIVALVQAIIPALEDANDKVVVAAEESIAKLQSYWGSRFSSEVTKFLSSEDKRTLNEHNEPIADFLRACSIASSPPPSPPQSSRPNSAASSSTSSTSPSKVHPLNMPEQLNYGFLKADIVTTLMTNTSNSNADWKKRAAAVEKLYAACKQVDAGTLRGLTAEERSEQMDEIDGLFDILVRLTQDVDVHLVKRALQITQILFRKLSPPRQHVNDDTQMDYDGNDTEEDTPRGGQKDAAFYMTKMLAAMVETSANFAGDDDELEGFVYTLLGQVFESGCVGVNGIEQVLSKTSLRHRRAPVREEALKVWMVLLLIAEREGLLTAKYAPNEDVVQTLGRLLGDTNAHARENAAKSKQHILPRSKSSPEQTAYNPADEVDDRTQTKDANLYQSPRDKRAHPSRIAAAFPASDAFTPPPRHPAQHSPQHLQSLQSDARNYEDRPLKSKFIERQNELDTNAGELFPSHPSPDERPIRPMAISGDPDPNYPNFGDQDAGNIDNNDIRSTKTNNSERAMTLATRKRLEAKAKQDAQASGSTHVISPERVKARESNTQKPWKTAKTKETAGVDEVDSKTRPSGKQEPRYLETHEVTPLINPKQDLSKMLTQLRSEDWEANFDALSTVRRLAMHHASIIDAGKVHAIVVEILKQVSNLRSSVSKNALLALESMCSAFSRAIDSELENIVPVLLRRCADSNAFVCESAAASLHAVVLKCSTPRVVSALGSHVNSKASPIRREVARGIHALILGQADSIHASKDLPSILQLIGRCLEDSNNEVRDVAKHAVLYLHYKQRMSGERIKRYLPAAAQTKVDSVLSGKVGYAPPVLPTPLGGFNSISELPSVPAPKKREAPAAPVRAKKTTKPLSSRTAPPTSSNGTRSTINTEELARLETKLDSSNWKDRFDALNETTEFICSCAPARVESGQMLNLFDQLIKRLDDGNAKVNVLALECMNRIVPAVGSGMEQVLPNFVPAITKNLANARTSSLAQSVVQQLCAHTDNRALSQQFAIQARNSNSRVLPVLLDTLAQLTVQSVDDKSSYVLTRHVLPLALDLLKEAKSSVKEANSRLLRELRRALGSTAVSNAASKLSSTQQDKLAAILR</sequence>
<proteinExistence type="predicted"/>
<evidence type="ECO:0000313" key="8">
    <source>
        <dbReference type="EMBL" id="KAE8948859.1"/>
    </source>
</evidence>
<comment type="caution">
    <text evidence="8">The sequence shown here is derived from an EMBL/GenBank/DDBJ whole genome shotgun (WGS) entry which is preliminary data.</text>
</comment>
<feature type="region of interest" description="Disordered" evidence="6">
    <location>
        <begin position="645"/>
        <end position="698"/>
    </location>
</feature>
<dbReference type="InterPro" id="IPR021133">
    <property type="entry name" value="HEAT_type_2"/>
</dbReference>
<evidence type="ECO:0000313" key="9">
    <source>
        <dbReference type="Proteomes" id="UP000429523"/>
    </source>
</evidence>
<evidence type="ECO:0000256" key="3">
    <source>
        <dbReference type="ARBA" id="ARBA00022737"/>
    </source>
</evidence>
<feature type="region of interest" description="Disordered" evidence="6">
    <location>
        <begin position="537"/>
        <end position="616"/>
    </location>
</feature>
<comment type="subcellular location">
    <subcellularLocation>
        <location evidence="1">Cytoplasm</location>
        <location evidence="1">Cytoskeleton</location>
    </subcellularLocation>
</comment>
<dbReference type="InterPro" id="IPR024395">
    <property type="entry name" value="CLASP_N_dom"/>
</dbReference>
<feature type="compositionally biased region" description="Low complexity" evidence="6">
    <location>
        <begin position="273"/>
        <end position="289"/>
    </location>
</feature>
<dbReference type="GO" id="GO:0031110">
    <property type="term" value="P:regulation of microtubule polymerization or depolymerization"/>
    <property type="evidence" value="ECO:0007669"/>
    <property type="project" value="UniProtKB-ARBA"/>
</dbReference>
<reference evidence="8 9" key="1">
    <citation type="submission" date="2018-08" db="EMBL/GenBank/DDBJ databases">
        <title>Genomic investigation of the strawberry pathogen Phytophthora fragariae indicates pathogenicity is determined by transcriptional variation in three key races.</title>
        <authorList>
            <person name="Adams T.M."/>
            <person name="Armitage A.D."/>
            <person name="Sobczyk M.K."/>
            <person name="Bates H.J."/>
            <person name="Dunwell J.M."/>
            <person name="Nellist C.F."/>
            <person name="Harrison R.J."/>
        </authorList>
    </citation>
    <scope>NUCLEOTIDE SEQUENCE [LARGE SCALE GENOMIC DNA]</scope>
    <source>
        <strain evidence="8 9">NOV-9</strain>
    </source>
</reference>
<dbReference type="SUPFAM" id="SSF48371">
    <property type="entry name" value="ARM repeat"/>
    <property type="match status" value="1"/>
</dbReference>
<evidence type="ECO:0000256" key="1">
    <source>
        <dbReference type="ARBA" id="ARBA00004245"/>
    </source>
</evidence>
<dbReference type="InterPro" id="IPR016024">
    <property type="entry name" value="ARM-type_fold"/>
</dbReference>
<dbReference type="PANTHER" id="PTHR21567">
    <property type="entry name" value="CLASP"/>
    <property type="match status" value="1"/>
</dbReference>
<accession>A0A6A3FTK0</accession>
<dbReference type="Proteomes" id="UP000429523">
    <property type="component" value="Unassembled WGS sequence"/>
</dbReference>
<feature type="domain" description="TOG" evidence="7">
    <location>
        <begin position="778"/>
        <end position="1009"/>
    </location>
</feature>
<dbReference type="GO" id="GO:0008017">
    <property type="term" value="F:microtubule binding"/>
    <property type="evidence" value="ECO:0007669"/>
    <property type="project" value="TreeGrafter"/>
</dbReference>
<dbReference type="InterPro" id="IPR034085">
    <property type="entry name" value="TOG"/>
</dbReference>
<keyword evidence="2" id="KW-0963">Cytoplasm</keyword>
<dbReference type="Gene3D" id="1.25.10.10">
    <property type="entry name" value="Leucine-rich Repeat Variant"/>
    <property type="match status" value="4"/>
</dbReference>
<feature type="region of interest" description="Disordered" evidence="6">
    <location>
        <begin position="712"/>
        <end position="766"/>
    </location>
</feature>
<organism evidence="8 9">
    <name type="scientific">Phytophthora fragariae</name>
    <dbReference type="NCBI Taxonomy" id="53985"/>
    <lineage>
        <taxon>Eukaryota</taxon>
        <taxon>Sar</taxon>
        <taxon>Stramenopiles</taxon>
        <taxon>Oomycota</taxon>
        <taxon>Peronosporomycetes</taxon>
        <taxon>Peronosporales</taxon>
        <taxon>Peronosporaceae</taxon>
        <taxon>Phytophthora</taxon>
    </lineage>
</organism>
<feature type="region of interest" description="Disordered" evidence="6">
    <location>
        <begin position="1024"/>
        <end position="1067"/>
    </location>
</feature>
<evidence type="ECO:0000256" key="2">
    <source>
        <dbReference type="ARBA" id="ARBA00022490"/>
    </source>
</evidence>
<dbReference type="Pfam" id="PF21041">
    <property type="entry name" value="XMAP215_CLASP_TOG"/>
    <property type="match status" value="1"/>
</dbReference>
<dbReference type="GO" id="GO:1902903">
    <property type="term" value="P:regulation of supramolecular fiber organization"/>
    <property type="evidence" value="ECO:0007669"/>
    <property type="project" value="UniProtKB-ARBA"/>
</dbReference>
<feature type="compositionally biased region" description="Polar residues" evidence="6">
    <location>
        <begin position="550"/>
        <end position="559"/>
    </location>
</feature>
<protein>
    <recommendedName>
        <fullName evidence="7">TOG domain-containing protein</fullName>
    </recommendedName>
</protein>
<keyword evidence="4" id="KW-0206">Cytoskeleton</keyword>
<feature type="compositionally biased region" description="Basic and acidic residues" evidence="6">
    <location>
        <begin position="746"/>
        <end position="766"/>
    </location>
</feature>
<feature type="repeat" description="HEAT" evidence="5">
    <location>
        <begin position="1229"/>
        <end position="1266"/>
    </location>
</feature>
<feature type="region of interest" description="Disordered" evidence="6">
    <location>
        <begin position="260"/>
        <end position="295"/>
    </location>
</feature>
<dbReference type="GO" id="GO:0005881">
    <property type="term" value="C:cytoplasmic microtubule"/>
    <property type="evidence" value="ECO:0007669"/>
    <property type="project" value="TreeGrafter"/>
</dbReference>